<comment type="caution">
    <text evidence="1">The sequence shown here is derived from an EMBL/GenBank/DDBJ whole genome shotgun (WGS) entry which is preliminary data.</text>
</comment>
<organism evidence="1 2">
    <name type="scientific">Solea senegalensis</name>
    <name type="common">Senegalese sole</name>
    <dbReference type="NCBI Taxonomy" id="28829"/>
    <lineage>
        <taxon>Eukaryota</taxon>
        <taxon>Metazoa</taxon>
        <taxon>Chordata</taxon>
        <taxon>Craniata</taxon>
        <taxon>Vertebrata</taxon>
        <taxon>Euteleostomi</taxon>
        <taxon>Actinopterygii</taxon>
        <taxon>Neopterygii</taxon>
        <taxon>Teleostei</taxon>
        <taxon>Neoteleostei</taxon>
        <taxon>Acanthomorphata</taxon>
        <taxon>Carangaria</taxon>
        <taxon>Pleuronectiformes</taxon>
        <taxon>Pleuronectoidei</taxon>
        <taxon>Soleidae</taxon>
        <taxon>Solea</taxon>
    </lineage>
</organism>
<dbReference type="AlphaFoldDB" id="A0AAV6RFK3"/>
<gene>
    <name evidence="1" type="ORF">JOB18_043494</name>
</gene>
<reference evidence="1 2" key="1">
    <citation type="journal article" date="2021" name="Sci. Rep.">
        <title>Chromosome anchoring in Senegalese sole (Solea senegalensis) reveals sex-associated markers and genome rearrangements in flatfish.</title>
        <authorList>
            <person name="Guerrero-Cozar I."/>
            <person name="Gomez-Garrido J."/>
            <person name="Berbel C."/>
            <person name="Martinez-Blanch J.F."/>
            <person name="Alioto T."/>
            <person name="Claros M.G."/>
            <person name="Gagnaire P.A."/>
            <person name="Manchado M."/>
        </authorList>
    </citation>
    <scope>NUCLEOTIDE SEQUENCE [LARGE SCALE GENOMIC DNA]</scope>
    <source>
        <strain evidence="1">Sse05_10M</strain>
    </source>
</reference>
<sequence>MRPPARHAVAESCCGLIPGCHSLRCDPSVSVTLRALQRGRGNRHEGGRCCTHTSLIRSHLMECELQKLVIEKEWTCALLCSNIRKACRLKTGPDLRRVIGAAALASRKRRVALNRGAFVFIVLLSLGM</sequence>
<proteinExistence type="predicted"/>
<accession>A0AAV6RFK3</accession>
<dbReference type="EMBL" id="JAGKHQ010000012">
    <property type="protein sequence ID" value="KAG7503705.1"/>
    <property type="molecule type" value="Genomic_DNA"/>
</dbReference>
<evidence type="ECO:0000313" key="2">
    <source>
        <dbReference type="Proteomes" id="UP000693946"/>
    </source>
</evidence>
<name>A0AAV6RFK3_SOLSE</name>
<evidence type="ECO:0000313" key="1">
    <source>
        <dbReference type="EMBL" id="KAG7503705.1"/>
    </source>
</evidence>
<protein>
    <submittedName>
        <fullName evidence="1">Uncharacterized protein</fullName>
    </submittedName>
</protein>
<keyword evidence="2" id="KW-1185">Reference proteome</keyword>
<dbReference type="Proteomes" id="UP000693946">
    <property type="component" value="Linkage Group LG2"/>
</dbReference>